<dbReference type="InterPro" id="IPR027417">
    <property type="entry name" value="P-loop_NTPase"/>
</dbReference>
<dbReference type="SMART" id="SM00382">
    <property type="entry name" value="AAA"/>
    <property type="match status" value="1"/>
</dbReference>
<protein>
    <submittedName>
        <fullName evidence="3">AAA family ATPase</fullName>
    </submittedName>
</protein>
<evidence type="ECO:0000256" key="1">
    <source>
        <dbReference type="SAM" id="MobiDB-lite"/>
    </source>
</evidence>
<dbReference type="InterPro" id="IPR036365">
    <property type="entry name" value="PGBD-like_sf"/>
</dbReference>
<dbReference type="SUPFAM" id="SSF47090">
    <property type="entry name" value="PGBD-like"/>
    <property type="match status" value="1"/>
</dbReference>
<sequence>MYASFFGLQHEPFSIAPDPRFLYMSERHREALAHLMYGIRGNGGFVLLTGEIGAGKTTVCRAFLDQVPADCEVAYIFNPKLTVHELLKAVCDEFGIEAPAAGTPGVTVQDHVEPLNRHLLATHAAGRKSILIIDEAQNLEPEVLEQLRLLTNLETAERKLLQIILIGQPELRDMVARPDLEQLAQRIVARCHLGALSATETAQYVLHRMRVAGLGAASPFTARQLMQIHKLTGGVPRRINLLCDRALLGAYSRGQAQVDATVVRSAANEVFDARSARRARRSDERREVGRQLLWGGGIASIAVLVGFLASAWHAGELGGSGRAESERSAPNGIDAGRNDAATSAGAAAMAPAGAEAADAKSLGAVEPLVGWSDESVALRRLVRLWGPDLGAGEGCDTARRAGIVCYRAQASLSLARQLDRPALIRLPAENGSFTLAMLLGLDEQQALLQVPDGRLRVPLTRLASQWRGDYLTLWRAPDGYLSSGAGLPSAPLQAWLDTSLQRLPGIAEIASGNSPDARVQARLQAFQVTQGLQPDGKVGPITLMRLNQATGVAEPRLEHAAVAGAN</sequence>
<gene>
    <name evidence="3" type="ORF">Q8X39_01505</name>
</gene>
<evidence type="ECO:0000313" key="3">
    <source>
        <dbReference type="EMBL" id="MDP4299297.1"/>
    </source>
</evidence>
<dbReference type="Pfam" id="PF13401">
    <property type="entry name" value="AAA_22"/>
    <property type="match status" value="1"/>
</dbReference>
<dbReference type="Gene3D" id="3.90.70.10">
    <property type="entry name" value="Cysteine proteinases"/>
    <property type="match status" value="1"/>
</dbReference>
<evidence type="ECO:0000259" key="2">
    <source>
        <dbReference type="SMART" id="SM00382"/>
    </source>
</evidence>
<dbReference type="RefSeq" id="WP_305747858.1">
    <property type="nucleotide sequence ID" value="NZ_JAUZEE010000001.1"/>
</dbReference>
<name>A0ABT9FZ39_LEPDI</name>
<reference evidence="3 4" key="1">
    <citation type="submission" date="2023-08" db="EMBL/GenBank/DDBJ databases">
        <authorList>
            <person name="Roldan D.M."/>
            <person name="Menes R.J."/>
        </authorList>
    </citation>
    <scope>NUCLEOTIDE SEQUENCE [LARGE SCALE GENOMIC DNA]</scope>
    <source>
        <strain evidence="3 4">CCM 2812</strain>
    </source>
</reference>
<dbReference type="InterPro" id="IPR052026">
    <property type="entry name" value="ExeA_AAA_ATPase_DNA-bind"/>
</dbReference>
<keyword evidence="4" id="KW-1185">Reference proteome</keyword>
<comment type="caution">
    <text evidence="3">The sequence shown here is derived from an EMBL/GenBank/DDBJ whole genome shotgun (WGS) entry which is preliminary data.</text>
</comment>
<dbReference type="PANTHER" id="PTHR35894">
    <property type="entry name" value="GENERAL SECRETION PATHWAY PROTEIN A-RELATED"/>
    <property type="match status" value="1"/>
</dbReference>
<dbReference type="EMBL" id="JAUZEE010000001">
    <property type="protein sequence ID" value="MDP4299297.1"/>
    <property type="molecule type" value="Genomic_DNA"/>
</dbReference>
<feature type="region of interest" description="Disordered" evidence="1">
    <location>
        <begin position="319"/>
        <end position="338"/>
    </location>
</feature>
<accession>A0ABT9FZ39</accession>
<dbReference type="SUPFAM" id="SSF52540">
    <property type="entry name" value="P-loop containing nucleoside triphosphate hydrolases"/>
    <property type="match status" value="1"/>
</dbReference>
<dbReference type="Gene3D" id="3.40.50.300">
    <property type="entry name" value="P-loop containing nucleotide triphosphate hydrolases"/>
    <property type="match status" value="1"/>
</dbReference>
<evidence type="ECO:0000313" key="4">
    <source>
        <dbReference type="Proteomes" id="UP001235760"/>
    </source>
</evidence>
<dbReference type="Proteomes" id="UP001235760">
    <property type="component" value="Unassembled WGS sequence"/>
</dbReference>
<organism evidence="3 4">
    <name type="scientific">Leptothrix discophora</name>
    <dbReference type="NCBI Taxonomy" id="89"/>
    <lineage>
        <taxon>Bacteria</taxon>
        <taxon>Pseudomonadati</taxon>
        <taxon>Pseudomonadota</taxon>
        <taxon>Betaproteobacteria</taxon>
        <taxon>Burkholderiales</taxon>
        <taxon>Sphaerotilaceae</taxon>
        <taxon>Leptothrix</taxon>
    </lineage>
</organism>
<dbReference type="CDD" id="cd00009">
    <property type="entry name" value="AAA"/>
    <property type="match status" value="1"/>
</dbReference>
<dbReference type="InterPro" id="IPR049945">
    <property type="entry name" value="AAA_22"/>
</dbReference>
<dbReference type="InterPro" id="IPR003593">
    <property type="entry name" value="AAA+_ATPase"/>
</dbReference>
<dbReference type="PANTHER" id="PTHR35894:SF1">
    <property type="entry name" value="PHOSPHORIBULOKINASE _ URIDINE KINASE FAMILY"/>
    <property type="match status" value="1"/>
</dbReference>
<proteinExistence type="predicted"/>
<feature type="domain" description="AAA+ ATPase" evidence="2">
    <location>
        <begin position="42"/>
        <end position="199"/>
    </location>
</feature>